<evidence type="ECO:0000256" key="1">
    <source>
        <dbReference type="SAM" id="MobiDB-lite"/>
    </source>
</evidence>
<accession>A0AAD7SYK1</accession>
<evidence type="ECO:0000313" key="3">
    <source>
        <dbReference type="EMBL" id="KAJ8411055.1"/>
    </source>
</evidence>
<protein>
    <recommendedName>
        <fullName evidence="5">Secreted protein</fullName>
    </recommendedName>
</protein>
<evidence type="ECO:0000313" key="4">
    <source>
        <dbReference type="Proteomes" id="UP001221898"/>
    </source>
</evidence>
<feature type="compositionally biased region" description="Basic and acidic residues" evidence="1">
    <location>
        <begin position="50"/>
        <end position="68"/>
    </location>
</feature>
<proteinExistence type="predicted"/>
<name>A0AAD7SYK1_9TELE</name>
<feature type="compositionally biased region" description="Basic residues" evidence="1">
    <location>
        <begin position="72"/>
        <end position="82"/>
    </location>
</feature>
<evidence type="ECO:0008006" key="5">
    <source>
        <dbReference type="Google" id="ProtNLM"/>
    </source>
</evidence>
<gene>
    <name evidence="3" type="ORF">AAFF_G00180900</name>
</gene>
<sequence>MRRAETARSALFAICKLSALVVTEVPASHSRSRVRRPLGGGCLQLGPPHGSRDRAPVRTRWTDRDEGASRVSSRRGKQLLNV</sequence>
<dbReference type="EMBL" id="JAINUG010000024">
    <property type="protein sequence ID" value="KAJ8411055.1"/>
    <property type="molecule type" value="Genomic_DNA"/>
</dbReference>
<feature type="signal peptide" evidence="2">
    <location>
        <begin position="1"/>
        <end position="23"/>
    </location>
</feature>
<organism evidence="3 4">
    <name type="scientific">Aldrovandia affinis</name>
    <dbReference type="NCBI Taxonomy" id="143900"/>
    <lineage>
        <taxon>Eukaryota</taxon>
        <taxon>Metazoa</taxon>
        <taxon>Chordata</taxon>
        <taxon>Craniata</taxon>
        <taxon>Vertebrata</taxon>
        <taxon>Euteleostomi</taxon>
        <taxon>Actinopterygii</taxon>
        <taxon>Neopterygii</taxon>
        <taxon>Teleostei</taxon>
        <taxon>Notacanthiformes</taxon>
        <taxon>Halosauridae</taxon>
        <taxon>Aldrovandia</taxon>
    </lineage>
</organism>
<keyword evidence="2" id="KW-0732">Signal</keyword>
<keyword evidence="4" id="KW-1185">Reference proteome</keyword>
<feature type="region of interest" description="Disordered" evidence="1">
    <location>
        <begin position="28"/>
        <end position="82"/>
    </location>
</feature>
<feature type="chain" id="PRO_5042114701" description="Secreted protein" evidence="2">
    <location>
        <begin position="24"/>
        <end position="82"/>
    </location>
</feature>
<reference evidence="3" key="1">
    <citation type="journal article" date="2023" name="Science">
        <title>Genome structures resolve the early diversification of teleost fishes.</title>
        <authorList>
            <person name="Parey E."/>
            <person name="Louis A."/>
            <person name="Montfort J."/>
            <person name="Bouchez O."/>
            <person name="Roques C."/>
            <person name="Iampietro C."/>
            <person name="Lluch J."/>
            <person name="Castinel A."/>
            <person name="Donnadieu C."/>
            <person name="Desvignes T."/>
            <person name="Floi Bucao C."/>
            <person name="Jouanno E."/>
            <person name="Wen M."/>
            <person name="Mejri S."/>
            <person name="Dirks R."/>
            <person name="Jansen H."/>
            <person name="Henkel C."/>
            <person name="Chen W.J."/>
            <person name="Zahm M."/>
            <person name="Cabau C."/>
            <person name="Klopp C."/>
            <person name="Thompson A.W."/>
            <person name="Robinson-Rechavi M."/>
            <person name="Braasch I."/>
            <person name="Lecointre G."/>
            <person name="Bobe J."/>
            <person name="Postlethwait J.H."/>
            <person name="Berthelot C."/>
            <person name="Roest Crollius H."/>
            <person name="Guiguen Y."/>
        </authorList>
    </citation>
    <scope>NUCLEOTIDE SEQUENCE</scope>
    <source>
        <strain evidence="3">NC1722</strain>
    </source>
</reference>
<evidence type="ECO:0000256" key="2">
    <source>
        <dbReference type="SAM" id="SignalP"/>
    </source>
</evidence>
<dbReference type="AlphaFoldDB" id="A0AAD7SYK1"/>
<comment type="caution">
    <text evidence="3">The sequence shown here is derived from an EMBL/GenBank/DDBJ whole genome shotgun (WGS) entry which is preliminary data.</text>
</comment>
<dbReference type="Proteomes" id="UP001221898">
    <property type="component" value="Unassembled WGS sequence"/>
</dbReference>